<evidence type="ECO:0000259" key="6">
    <source>
        <dbReference type="Pfam" id="PF02837"/>
    </source>
</evidence>
<keyword evidence="2 9" id="KW-0378">Hydrolase</keyword>
<dbReference type="PANTHER" id="PTHR42732">
    <property type="entry name" value="BETA-GALACTOSIDASE"/>
    <property type="match status" value="1"/>
</dbReference>
<dbReference type="InterPro" id="IPR006104">
    <property type="entry name" value="Glyco_hydro_2_N"/>
</dbReference>
<dbReference type="Proteomes" id="UP000289996">
    <property type="component" value="Unassembled WGS sequence"/>
</dbReference>
<comment type="similarity">
    <text evidence="1">Belongs to the glycosyl hydrolase 2 family.</text>
</comment>
<dbReference type="Pfam" id="PF02837">
    <property type="entry name" value="Glyco_hydro_2_N"/>
    <property type="match status" value="1"/>
</dbReference>
<dbReference type="InterPro" id="IPR017853">
    <property type="entry name" value="GH"/>
</dbReference>
<feature type="domain" description="Glycosyl hydrolases family 2 sugar binding" evidence="6">
    <location>
        <begin position="111"/>
        <end position="212"/>
    </location>
</feature>
<dbReference type="SUPFAM" id="SSF49785">
    <property type="entry name" value="Galactose-binding domain-like"/>
    <property type="match status" value="1"/>
</dbReference>
<dbReference type="InterPro" id="IPR006102">
    <property type="entry name" value="Ig-like_GH2"/>
</dbReference>
<dbReference type="GO" id="GO:0005975">
    <property type="term" value="P:carbohydrate metabolic process"/>
    <property type="evidence" value="ECO:0007669"/>
    <property type="project" value="InterPro"/>
</dbReference>
<evidence type="ECO:0000256" key="3">
    <source>
        <dbReference type="ARBA" id="ARBA00023295"/>
    </source>
</evidence>
<accession>A0A660E2E7</accession>
<dbReference type="EMBL" id="UYIG01000001">
    <property type="protein sequence ID" value="VDG26948.1"/>
    <property type="molecule type" value="Genomic_DNA"/>
</dbReference>
<dbReference type="Gene3D" id="2.60.120.260">
    <property type="entry name" value="Galactose-binding domain-like"/>
    <property type="match status" value="1"/>
</dbReference>
<gene>
    <name evidence="9" type="ORF">MUDAN_MDHGFNIF_00340</name>
</gene>
<dbReference type="InterPro" id="IPR051913">
    <property type="entry name" value="GH2_Domain-Containing"/>
</dbReference>
<evidence type="ECO:0000256" key="1">
    <source>
        <dbReference type="ARBA" id="ARBA00007401"/>
    </source>
</evidence>
<dbReference type="PANTHER" id="PTHR42732:SF1">
    <property type="entry name" value="BETA-MANNOSIDASE"/>
    <property type="match status" value="1"/>
</dbReference>
<evidence type="ECO:0000313" key="9">
    <source>
        <dbReference type="EMBL" id="VDG26948.1"/>
    </source>
</evidence>
<organism evidence="9 10">
    <name type="scientific">Lactiplantibacillus mudanjiangensis</name>
    <dbReference type="NCBI Taxonomy" id="1296538"/>
    <lineage>
        <taxon>Bacteria</taxon>
        <taxon>Bacillati</taxon>
        <taxon>Bacillota</taxon>
        <taxon>Bacilli</taxon>
        <taxon>Lactobacillales</taxon>
        <taxon>Lactobacillaceae</taxon>
        <taxon>Lactiplantibacillus</taxon>
    </lineage>
</organism>
<dbReference type="Pfam" id="PF18565">
    <property type="entry name" value="Glyco_hydro2_C5"/>
    <property type="match status" value="1"/>
</dbReference>
<dbReference type="SUPFAM" id="SSF51445">
    <property type="entry name" value="(Trans)glycosidases"/>
    <property type="match status" value="1"/>
</dbReference>
<keyword evidence="3" id="KW-0326">Glycosidase</keyword>
<dbReference type="Pfam" id="PF00703">
    <property type="entry name" value="Glyco_hydro_2"/>
    <property type="match status" value="1"/>
</dbReference>
<dbReference type="Pfam" id="PF16355">
    <property type="entry name" value="DUF4982"/>
    <property type="match status" value="1"/>
</dbReference>
<evidence type="ECO:0000256" key="2">
    <source>
        <dbReference type="ARBA" id="ARBA00022801"/>
    </source>
</evidence>
<name>A0A660E2E7_9LACO</name>
<evidence type="ECO:0000259" key="8">
    <source>
        <dbReference type="Pfam" id="PF18565"/>
    </source>
</evidence>
<proteinExistence type="inferred from homology"/>
<dbReference type="RefSeq" id="WP_130851275.1">
    <property type="nucleotide sequence ID" value="NZ_UYIG01000001.1"/>
</dbReference>
<evidence type="ECO:0000259" key="4">
    <source>
        <dbReference type="Pfam" id="PF00703"/>
    </source>
</evidence>
<dbReference type="InterPro" id="IPR032311">
    <property type="entry name" value="DUF4982"/>
</dbReference>
<dbReference type="SUPFAM" id="SSF49303">
    <property type="entry name" value="beta-Galactosidase/glucuronidase domain"/>
    <property type="match status" value="1"/>
</dbReference>
<dbReference type="OrthoDB" id="9762066at2"/>
<feature type="domain" description="Glycoside hydrolase family 2 immunoglobulin-like beta-sandwich" evidence="4">
    <location>
        <begin position="221"/>
        <end position="313"/>
    </location>
</feature>
<dbReference type="InterPro" id="IPR036156">
    <property type="entry name" value="Beta-gal/glucu_dom_sf"/>
</dbReference>
<dbReference type="AlphaFoldDB" id="A0A660E2E7"/>
<evidence type="ECO:0000259" key="7">
    <source>
        <dbReference type="Pfam" id="PF16355"/>
    </source>
</evidence>
<feature type="domain" description="Glycoside hydrolase family 2" evidence="8">
    <location>
        <begin position="726"/>
        <end position="793"/>
    </location>
</feature>
<evidence type="ECO:0000259" key="5">
    <source>
        <dbReference type="Pfam" id="PF02836"/>
    </source>
</evidence>
<dbReference type="InterPro" id="IPR008979">
    <property type="entry name" value="Galactose-bd-like_sf"/>
</dbReference>
<feature type="domain" description="DUF4982" evidence="7">
    <location>
        <begin position="644"/>
        <end position="697"/>
    </location>
</feature>
<evidence type="ECO:0000313" key="10">
    <source>
        <dbReference type="Proteomes" id="UP000289996"/>
    </source>
</evidence>
<feature type="domain" description="Glycoside hydrolase family 2 catalytic" evidence="5">
    <location>
        <begin position="407"/>
        <end position="490"/>
    </location>
</feature>
<protein>
    <submittedName>
        <fullName evidence="9">Glycoside hydrolase family 2 [Lactobacillus pentosus]</fullName>
    </submittedName>
</protein>
<dbReference type="Pfam" id="PF02836">
    <property type="entry name" value="Glyco_hydro_2_C"/>
    <property type="match status" value="2"/>
</dbReference>
<dbReference type="Gene3D" id="2.60.40.10">
    <property type="entry name" value="Immunoglobulins"/>
    <property type="match status" value="3"/>
</dbReference>
<dbReference type="InterPro" id="IPR006103">
    <property type="entry name" value="Glyco_hydro_2_cat"/>
</dbReference>
<reference evidence="9 10" key="1">
    <citation type="submission" date="2018-11" db="EMBL/GenBank/DDBJ databases">
        <authorList>
            <person name="Wuyts S."/>
        </authorList>
    </citation>
    <scope>NUCLEOTIDE SEQUENCE [LARGE SCALE GENOMIC DNA]</scope>
    <source>
        <strain evidence="9">Lactobacillus mudanjiangensis AMBF249</strain>
    </source>
</reference>
<keyword evidence="10" id="KW-1185">Reference proteome</keyword>
<dbReference type="InterPro" id="IPR040605">
    <property type="entry name" value="Glyco_hydro2_dom5"/>
</dbReference>
<dbReference type="InterPro" id="IPR013783">
    <property type="entry name" value="Ig-like_fold"/>
</dbReference>
<sequence>MRTTKLLNTQWQFHQGEIDQPYKTAKKAHALGGLTAALPAEAEQRVRPSAGGVHFLKLIAQGNLEDGLRNLAGTDLTSQLDETWKTVDLPHDWKVDLPYVNDPQNLMSGSKPDGVGYYRKVFTLADDLFQNNRLVLHFDGVMRMADVWLNGVYLAHNNSGYTAMDLDVTEMANYGNEGPNVVLVRVDTTTGPEGWWYEGAGIYKSVWLEQVPLTAIDTDSAYVYTKTLQDDQAQLGIEVTVENYHDAPIEVVPKVVIGSQVVNLATGQIPAHQSQQFKQTLTLHKPRLWTPETPNLYQVTFTVADDQVTKQFGVHTFDYQADGFYLNHQLYELHGVCEHQDMAGVGVALDQDLVNYKVHQMKKMGVNAWRSAHHFASTELLTAADEQGLILINENRLLESSPWRIADLEKMVKRSRMHASVGFWSIANEEIIGNTSLGNRIAKRLVRAVKTLDHEHLVMSAELLNPQGEVDRAYLQNFDVLGVNYPEAGVMGAGAELIKQQYPELPMMSTENASYFSTRGVYRDNGDQCQCNNFGSMYSMVLPGKRQPGDPGVGGTAHPETVMAYLKAHSYMGGVFLWTAFDYFGEPSPFGWPGTGSQFGIADSCGFPKDYYYYYQAHWTTPWMVHVMPSWNKSALDLDDQDRVAIRAFSNAQTVELIINDKSYGRQTVQDCQVNWLVPYNAGELQVKAYQDGQLVAQDSQQTSGAVTDIKITPIYEGQNKILYELQGIDGHDQPVPTTNAQVVLTVGDGEIVGTGNGNPANTELASATQITLFNGKALVIVQKFASTCQLTAKLN</sequence>
<dbReference type="Gene3D" id="3.20.20.80">
    <property type="entry name" value="Glycosidases"/>
    <property type="match status" value="1"/>
</dbReference>
<feature type="domain" description="Glycoside hydrolase family 2 catalytic" evidence="5">
    <location>
        <begin position="323"/>
        <end position="397"/>
    </location>
</feature>
<dbReference type="GO" id="GO:0004553">
    <property type="term" value="F:hydrolase activity, hydrolyzing O-glycosyl compounds"/>
    <property type="evidence" value="ECO:0007669"/>
    <property type="project" value="InterPro"/>
</dbReference>